<dbReference type="EMBL" id="JRYR02000001">
    <property type="protein sequence ID" value="OHX68374.1"/>
    <property type="molecule type" value="Genomic_DNA"/>
</dbReference>
<dbReference type="RefSeq" id="WP_044227215.1">
    <property type="nucleotide sequence ID" value="NZ_JRYR02000001.1"/>
</dbReference>
<evidence type="ECO:0000313" key="1">
    <source>
        <dbReference type="EMBL" id="OHX68374.1"/>
    </source>
</evidence>
<organism evidence="1 2">
    <name type="scientific">Flammeovirga pacifica</name>
    <dbReference type="NCBI Taxonomy" id="915059"/>
    <lineage>
        <taxon>Bacteria</taxon>
        <taxon>Pseudomonadati</taxon>
        <taxon>Bacteroidota</taxon>
        <taxon>Cytophagia</taxon>
        <taxon>Cytophagales</taxon>
        <taxon>Flammeovirgaceae</taxon>
        <taxon>Flammeovirga</taxon>
    </lineage>
</organism>
<keyword evidence="2" id="KW-1185">Reference proteome</keyword>
<gene>
    <name evidence="1" type="ORF">NH26_19475</name>
</gene>
<proteinExistence type="predicted"/>
<accession>A0A1S1Z505</accession>
<sequence length="179" mass="21174">MEIGYNYQVIRKYIELKKTSPTKFQEYRNELKQAIVEIFEENEPEKIRNASVIVGQIDNLGFSRQEYDKMNHIASMLPKLELSKTHDYREVVQLALDIVLQFINGRKCKCIFYPKRARFFSKDYEVELGFIRSSKEAIVNHESYFKDQFFDCNYCSAALILRTQDGGHSPYSSWQIKDQ</sequence>
<dbReference type="Proteomes" id="UP000179797">
    <property type="component" value="Unassembled WGS sequence"/>
</dbReference>
<name>A0A1S1Z505_FLAPC</name>
<comment type="caution">
    <text evidence="1">The sequence shown here is derived from an EMBL/GenBank/DDBJ whole genome shotgun (WGS) entry which is preliminary data.</text>
</comment>
<reference evidence="1 2" key="1">
    <citation type="journal article" date="2012" name="Int. J. Syst. Evol. Microbiol.">
        <title>Flammeovirga pacifica sp. nov., isolated from deep-sea sediment.</title>
        <authorList>
            <person name="Xu H."/>
            <person name="Fu Y."/>
            <person name="Yang N."/>
            <person name="Ding Z."/>
            <person name="Lai Q."/>
            <person name="Zeng R."/>
        </authorList>
    </citation>
    <scope>NUCLEOTIDE SEQUENCE [LARGE SCALE GENOMIC DNA]</scope>
    <source>
        <strain evidence="2">DSM 24597 / LMG 26175 / WPAGA1</strain>
    </source>
</reference>
<evidence type="ECO:0000313" key="2">
    <source>
        <dbReference type="Proteomes" id="UP000179797"/>
    </source>
</evidence>
<protein>
    <submittedName>
        <fullName evidence="1">Uncharacterized protein</fullName>
    </submittedName>
</protein>
<dbReference type="AlphaFoldDB" id="A0A1S1Z505"/>